<dbReference type="AlphaFoldDB" id="A0A0C5VQW0"/>
<gene>
    <name evidence="1" type="ORF">YC6258_04975</name>
</gene>
<sequence length="84" mass="9448">MAVIGFAVVNDPVFGLSVSKVIKIVIAGMNMYVELVRQWPATHDDQCMHNNILYISKDAKCAVLVINLLTIFLWVNKSVLLCLW</sequence>
<accession>A0A0C5VQW0</accession>
<dbReference type="KEGG" id="gsn:YC6258_04975"/>
<keyword evidence="2" id="KW-1185">Reference proteome</keyword>
<dbReference type="EMBL" id="CP007142">
    <property type="protein sequence ID" value="AJQ97007.1"/>
    <property type="molecule type" value="Genomic_DNA"/>
</dbReference>
<dbReference type="STRING" id="1445510.YC6258_04975"/>
<dbReference type="Proteomes" id="UP000032266">
    <property type="component" value="Chromosome"/>
</dbReference>
<reference evidence="1 2" key="1">
    <citation type="submission" date="2014-01" db="EMBL/GenBank/DDBJ databases">
        <title>Full genme sequencing of cellulolytic bacterium Gynuella sunshinyii YC6258T gen. nov., sp. nov.</title>
        <authorList>
            <person name="Khan H."/>
            <person name="Chung E.J."/>
            <person name="Chung Y.R."/>
        </authorList>
    </citation>
    <scope>NUCLEOTIDE SEQUENCE [LARGE SCALE GENOMIC DNA]</scope>
    <source>
        <strain evidence="1 2">YC6258</strain>
    </source>
</reference>
<evidence type="ECO:0000313" key="2">
    <source>
        <dbReference type="Proteomes" id="UP000032266"/>
    </source>
</evidence>
<protein>
    <submittedName>
        <fullName evidence="1">Uncharacterized protein</fullName>
    </submittedName>
</protein>
<evidence type="ECO:0000313" key="1">
    <source>
        <dbReference type="EMBL" id="AJQ97007.1"/>
    </source>
</evidence>
<name>A0A0C5VQW0_9GAMM</name>
<organism evidence="1 2">
    <name type="scientific">Gynuella sunshinyii YC6258</name>
    <dbReference type="NCBI Taxonomy" id="1445510"/>
    <lineage>
        <taxon>Bacteria</taxon>
        <taxon>Pseudomonadati</taxon>
        <taxon>Pseudomonadota</taxon>
        <taxon>Gammaproteobacteria</taxon>
        <taxon>Oceanospirillales</taxon>
        <taxon>Saccharospirillaceae</taxon>
        <taxon>Gynuella</taxon>
    </lineage>
</organism>
<proteinExistence type="predicted"/>
<dbReference type="RefSeq" id="WP_144407717.1">
    <property type="nucleotide sequence ID" value="NZ_CP007142.1"/>
</dbReference>
<dbReference type="HOGENOM" id="CLU_2522899_0_0_6"/>